<evidence type="ECO:0008006" key="3">
    <source>
        <dbReference type="Google" id="ProtNLM"/>
    </source>
</evidence>
<sequence>MDGKTQKPQFQIVTGKSTTHGAYHTGVLNLSNLSALWVNKEQAKIDLGLIHAKSALERGVKFTANRDEVEGDLYWVVWIAVDRNEQGPYYAGVAACPMVVNKETRRGWKNLALHVNRMDDALKRKIRLDDMEPQEREQLKSFLMKHDVAMWENSSDELKQLLEASK</sequence>
<keyword evidence="2" id="KW-1185">Reference proteome</keyword>
<dbReference type="Pfam" id="PF08741">
    <property type="entry name" value="YwhD"/>
    <property type="match status" value="1"/>
</dbReference>
<dbReference type="AlphaFoldDB" id="A0A6I4VS19"/>
<dbReference type="Proteomes" id="UP000430692">
    <property type="component" value="Unassembled WGS sequence"/>
</dbReference>
<dbReference type="InterPro" id="IPR014852">
    <property type="entry name" value="YwhD"/>
</dbReference>
<accession>A0A6I4VS19</accession>
<protein>
    <recommendedName>
        <fullName evidence="3">YwhD family protein</fullName>
    </recommendedName>
</protein>
<evidence type="ECO:0000313" key="2">
    <source>
        <dbReference type="Proteomes" id="UP000430692"/>
    </source>
</evidence>
<dbReference type="EMBL" id="WUUL01000002">
    <property type="protein sequence ID" value="MXQ53035.1"/>
    <property type="molecule type" value="Genomic_DNA"/>
</dbReference>
<proteinExistence type="predicted"/>
<dbReference type="RefSeq" id="WP_160800368.1">
    <property type="nucleotide sequence ID" value="NZ_WUUL01000002.1"/>
</dbReference>
<gene>
    <name evidence="1" type="ORF">GSM42_04670</name>
</gene>
<name>A0A6I4VS19_9BACL</name>
<comment type="caution">
    <text evidence="1">The sequence shown here is derived from an EMBL/GenBank/DDBJ whole genome shotgun (WGS) entry which is preliminary data.</text>
</comment>
<evidence type="ECO:0000313" key="1">
    <source>
        <dbReference type="EMBL" id="MXQ53035.1"/>
    </source>
</evidence>
<reference evidence="1 2" key="1">
    <citation type="submission" date="2019-12" db="EMBL/GenBank/DDBJ databases">
        <title>Whole-genome analyses of novel actinobacteria.</title>
        <authorList>
            <person name="Sahin N."/>
            <person name="Saygin H."/>
        </authorList>
    </citation>
    <scope>NUCLEOTIDE SEQUENCE [LARGE SCALE GENOMIC DNA]</scope>
    <source>
        <strain evidence="1 2">KC615</strain>
    </source>
</reference>
<organism evidence="1 2">
    <name type="scientific">Shimazuella alba</name>
    <dbReference type="NCBI Taxonomy" id="2690964"/>
    <lineage>
        <taxon>Bacteria</taxon>
        <taxon>Bacillati</taxon>
        <taxon>Bacillota</taxon>
        <taxon>Bacilli</taxon>
        <taxon>Bacillales</taxon>
        <taxon>Thermoactinomycetaceae</taxon>
        <taxon>Shimazuella</taxon>
    </lineage>
</organism>